<dbReference type="OrthoDB" id="3350619at2759"/>
<gene>
    <name evidence="3" type="ORF">BT96DRAFT_998393</name>
</gene>
<evidence type="ECO:0000313" key="3">
    <source>
        <dbReference type="EMBL" id="KAE9394588.1"/>
    </source>
</evidence>
<sequence length="272" mass="30993">MYSSQKYESIPQSDDVISNATLYGGFYERVSELFNHYATTLLWLFSAVNLSIGLLIVARLYNDSPLLYNVHKLESRRPYIGFDSIYSNRSFLTTTYPPIHNQPRVLAPVYANEPDKVAPVWANRHLTADGYVPIAERRLFVTPEVSTIVQFHIQDYGMEKCSVTLEVPAFNASDRYAAIWGKDVALDIWALEGESKVDFQKLSWHTKPKRKNHIGKITSPSYNSTQELPTFPCVSGTYLTFEVTCASLDCHVDVMRAKWPEGSFYIVQQQSI</sequence>
<dbReference type="Proteomes" id="UP000799118">
    <property type="component" value="Unassembled WGS sequence"/>
</dbReference>
<protein>
    <recommendedName>
        <fullName evidence="2">Ubiquitin 3 binding protein But2 C-terminal domain-containing protein</fullName>
    </recommendedName>
</protein>
<keyword evidence="1" id="KW-1133">Transmembrane helix</keyword>
<keyword evidence="1" id="KW-0472">Membrane</keyword>
<keyword evidence="1" id="KW-0812">Transmembrane</keyword>
<proteinExistence type="predicted"/>
<reference evidence="3" key="1">
    <citation type="journal article" date="2019" name="Environ. Microbiol.">
        <title>Fungal ecological strategies reflected in gene transcription - a case study of two litter decomposers.</title>
        <authorList>
            <person name="Barbi F."/>
            <person name="Kohler A."/>
            <person name="Barry K."/>
            <person name="Baskaran P."/>
            <person name="Daum C."/>
            <person name="Fauchery L."/>
            <person name="Ihrmark K."/>
            <person name="Kuo A."/>
            <person name="LaButti K."/>
            <person name="Lipzen A."/>
            <person name="Morin E."/>
            <person name="Grigoriev I.V."/>
            <person name="Henrissat B."/>
            <person name="Lindahl B."/>
            <person name="Martin F."/>
        </authorList>
    </citation>
    <scope>NUCLEOTIDE SEQUENCE</scope>
    <source>
        <strain evidence="3">JB14</strain>
    </source>
</reference>
<keyword evidence="4" id="KW-1185">Reference proteome</keyword>
<evidence type="ECO:0000256" key="1">
    <source>
        <dbReference type="SAM" id="Phobius"/>
    </source>
</evidence>
<accession>A0A6A4HAD1</accession>
<dbReference type="Pfam" id="PF09792">
    <property type="entry name" value="But2"/>
    <property type="match status" value="1"/>
</dbReference>
<dbReference type="InterPro" id="IPR018620">
    <property type="entry name" value="Ubiquitin3-bd_protein_But2_C"/>
</dbReference>
<name>A0A6A4HAD1_9AGAR</name>
<dbReference type="EMBL" id="ML769547">
    <property type="protein sequence ID" value="KAE9394588.1"/>
    <property type="molecule type" value="Genomic_DNA"/>
</dbReference>
<evidence type="ECO:0000259" key="2">
    <source>
        <dbReference type="Pfam" id="PF09792"/>
    </source>
</evidence>
<organism evidence="3 4">
    <name type="scientific">Gymnopus androsaceus JB14</name>
    <dbReference type="NCBI Taxonomy" id="1447944"/>
    <lineage>
        <taxon>Eukaryota</taxon>
        <taxon>Fungi</taxon>
        <taxon>Dikarya</taxon>
        <taxon>Basidiomycota</taxon>
        <taxon>Agaricomycotina</taxon>
        <taxon>Agaricomycetes</taxon>
        <taxon>Agaricomycetidae</taxon>
        <taxon>Agaricales</taxon>
        <taxon>Marasmiineae</taxon>
        <taxon>Omphalotaceae</taxon>
        <taxon>Gymnopus</taxon>
    </lineage>
</organism>
<evidence type="ECO:0000313" key="4">
    <source>
        <dbReference type="Proteomes" id="UP000799118"/>
    </source>
</evidence>
<dbReference type="AlphaFoldDB" id="A0A6A4HAD1"/>
<feature type="transmembrane region" description="Helical" evidence="1">
    <location>
        <begin position="41"/>
        <end position="61"/>
    </location>
</feature>
<feature type="domain" description="Ubiquitin 3 binding protein But2 C-terminal" evidence="2">
    <location>
        <begin position="141"/>
        <end position="246"/>
    </location>
</feature>